<organism evidence="1">
    <name type="scientific">Mariniphaga anaerophila</name>
    <dbReference type="NCBI Taxonomy" id="1484053"/>
    <lineage>
        <taxon>Bacteria</taxon>
        <taxon>Pseudomonadati</taxon>
        <taxon>Bacteroidota</taxon>
        <taxon>Bacteroidia</taxon>
        <taxon>Marinilabiliales</taxon>
        <taxon>Prolixibacteraceae</taxon>
        <taxon>Mariniphaga</taxon>
    </lineage>
</organism>
<dbReference type="Proteomes" id="UP000886047">
    <property type="component" value="Unassembled WGS sequence"/>
</dbReference>
<comment type="caution">
    <text evidence="1">The sequence shown here is derived from an EMBL/GenBank/DDBJ whole genome shotgun (WGS) entry which is preliminary data.</text>
</comment>
<protein>
    <submittedName>
        <fullName evidence="1">Uncharacterized protein</fullName>
    </submittedName>
</protein>
<name>A0A831LQY4_9BACT</name>
<accession>A0A831LQY4</accession>
<sequence>MNVGYELHGDINDNTHSVLIIGWNDSGQWHIKDSWPGNPSIAFKFINVFNPEFDVKFYKVNYEVNGNTISCSGTGCSSVFSSRSYTDNDGDGFYYWGIGPKPTGCPGPCDMDFNDADPSSIFLDENYEEVDAPFVSGTDLVCSAGNTFALNNLPSGFSASWSLSHPSMFD</sequence>
<dbReference type="AlphaFoldDB" id="A0A831LQY4"/>
<evidence type="ECO:0000313" key="1">
    <source>
        <dbReference type="EMBL" id="HDR51032.1"/>
    </source>
</evidence>
<feature type="non-terminal residue" evidence="1">
    <location>
        <position position="170"/>
    </location>
</feature>
<proteinExistence type="predicted"/>
<dbReference type="EMBL" id="DSDK01000297">
    <property type="protein sequence ID" value="HDR51032.1"/>
    <property type="molecule type" value="Genomic_DNA"/>
</dbReference>
<gene>
    <name evidence="1" type="ORF">ENN90_05330</name>
</gene>
<reference evidence="1" key="1">
    <citation type="journal article" date="2020" name="mSystems">
        <title>Genome- and Community-Level Interaction Insights into Carbon Utilization and Element Cycling Functions of Hydrothermarchaeota in Hydrothermal Sediment.</title>
        <authorList>
            <person name="Zhou Z."/>
            <person name="Liu Y."/>
            <person name="Xu W."/>
            <person name="Pan J."/>
            <person name="Luo Z.H."/>
            <person name="Li M."/>
        </authorList>
    </citation>
    <scope>NUCLEOTIDE SEQUENCE [LARGE SCALE GENOMIC DNA]</scope>
    <source>
        <strain evidence="1">SpSt-1217</strain>
    </source>
</reference>